<organism evidence="2 3">
    <name type="scientific">Caerostris extrusa</name>
    <name type="common">Bark spider</name>
    <name type="synonym">Caerostris bankana</name>
    <dbReference type="NCBI Taxonomy" id="172846"/>
    <lineage>
        <taxon>Eukaryota</taxon>
        <taxon>Metazoa</taxon>
        <taxon>Ecdysozoa</taxon>
        <taxon>Arthropoda</taxon>
        <taxon>Chelicerata</taxon>
        <taxon>Arachnida</taxon>
        <taxon>Araneae</taxon>
        <taxon>Araneomorphae</taxon>
        <taxon>Entelegynae</taxon>
        <taxon>Araneoidea</taxon>
        <taxon>Araneidae</taxon>
        <taxon>Caerostris</taxon>
    </lineage>
</organism>
<proteinExistence type="predicted"/>
<evidence type="ECO:0000256" key="1">
    <source>
        <dbReference type="SAM" id="MobiDB-lite"/>
    </source>
</evidence>
<evidence type="ECO:0000313" key="2">
    <source>
        <dbReference type="EMBL" id="GIY91446.1"/>
    </source>
</evidence>
<accession>A0AAV4X850</accession>
<dbReference type="Proteomes" id="UP001054945">
    <property type="component" value="Unassembled WGS sequence"/>
</dbReference>
<gene>
    <name evidence="2" type="ORF">CEXT_394851</name>
</gene>
<comment type="caution">
    <text evidence="2">The sequence shown here is derived from an EMBL/GenBank/DDBJ whole genome shotgun (WGS) entry which is preliminary data.</text>
</comment>
<feature type="region of interest" description="Disordered" evidence="1">
    <location>
        <begin position="74"/>
        <end position="121"/>
    </location>
</feature>
<protein>
    <submittedName>
        <fullName evidence="2">Uncharacterized protein</fullName>
    </submittedName>
</protein>
<sequence length="121" mass="13011">MSPMPIALPCNSYRLCEGPSRGPNGPSLVREKGAICLKHNKAQARGLRMRRFALGVAKNVSHALPCNSLRPRRRAVREPNGPSLVREKRAICSKHSKAAPAQLSRGQCGAGDNPQVTPPSP</sequence>
<dbReference type="AlphaFoldDB" id="A0AAV4X850"/>
<keyword evidence="3" id="KW-1185">Reference proteome</keyword>
<evidence type="ECO:0000313" key="3">
    <source>
        <dbReference type="Proteomes" id="UP001054945"/>
    </source>
</evidence>
<dbReference type="EMBL" id="BPLR01017415">
    <property type="protein sequence ID" value="GIY91446.1"/>
    <property type="molecule type" value="Genomic_DNA"/>
</dbReference>
<name>A0AAV4X850_CAEEX</name>
<reference evidence="2 3" key="1">
    <citation type="submission" date="2021-06" db="EMBL/GenBank/DDBJ databases">
        <title>Caerostris extrusa draft genome.</title>
        <authorList>
            <person name="Kono N."/>
            <person name="Arakawa K."/>
        </authorList>
    </citation>
    <scope>NUCLEOTIDE SEQUENCE [LARGE SCALE GENOMIC DNA]</scope>
</reference>